<geneLocation type="plasmid" evidence="2">
    <name>pelp_1</name>
</geneLocation>
<accession>A0A518HEQ6</accession>
<evidence type="ECO:0000313" key="1">
    <source>
        <dbReference type="EMBL" id="QDV39337.1"/>
    </source>
</evidence>
<sequence length="57" mass="6012">MLRSIRNQILIPLILIQVAAVGAIALTTASLAARRTGRQIIDRLDGVVGSSAGRTSR</sequence>
<name>A0A518HEQ6_9BACT</name>
<gene>
    <name evidence="1" type="ORF">ElP_73030</name>
</gene>
<dbReference type="Proteomes" id="UP000317835">
    <property type="component" value="Plasmid pElP_1"/>
</dbReference>
<organism evidence="1 2">
    <name type="scientific">Tautonia plasticadhaerens</name>
    <dbReference type="NCBI Taxonomy" id="2527974"/>
    <lineage>
        <taxon>Bacteria</taxon>
        <taxon>Pseudomonadati</taxon>
        <taxon>Planctomycetota</taxon>
        <taxon>Planctomycetia</taxon>
        <taxon>Isosphaerales</taxon>
        <taxon>Isosphaeraceae</taxon>
        <taxon>Tautonia</taxon>
    </lineage>
</organism>
<dbReference type="AlphaFoldDB" id="A0A518HEQ6"/>
<dbReference type="KEGG" id="tpla:ElP_73030"/>
<protein>
    <submittedName>
        <fullName evidence="1">Uncharacterized protein</fullName>
    </submittedName>
</protein>
<dbReference type="EMBL" id="CP036427">
    <property type="protein sequence ID" value="QDV39337.1"/>
    <property type="molecule type" value="Genomic_DNA"/>
</dbReference>
<reference evidence="1 2" key="1">
    <citation type="submission" date="2019-02" db="EMBL/GenBank/DDBJ databases">
        <title>Deep-cultivation of Planctomycetes and their phenomic and genomic characterization uncovers novel biology.</title>
        <authorList>
            <person name="Wiegand S."/>
            <person name="Jogler M."/>
            <person name="Boedeker C."/>
            <person name="Pinto D."/>
            <person name="Vollmers J."/>
            <person name="Rivas-Marin E."/>
            <person name="Kohn T."/>
            <person name="Peeters S.H."/>
            <person name="Heuer A."/>
            <person name="Rast P."/>
            <person name="Oberbeckmann S."/>
            <person name="Bunk B."/>
            <person name="Jeske O."/>
            <person name="Meyerdierks A."/>
            <person name="Storesund J.E."/>
            <person name="Kallscheuer N."/>
            <person name="Luecker S."/>
            <person name="Lage O.M."/>
            <person name="Pohl T."/>
            <person name="Merkel B.J."/>
            <person name="Hornburger P."/>
            <person name="Mueller R.-W."/>
            <person name="Bruemmer F."/>
            <person name="Labrenz M."/>
            <person name="Spormann A.M."/>
            <person name="Op den Camp H."/>
            <person name="Overmann J."/>
            <person name="Amann R."/>
            <person name="Jetten M.S.M."/>
            <person name="Mascher T."/>
            <person name="Medema M.H."/>
            <person name="Devos D.P."/>
            <person name="Kaster A.-K."/>
            <person name="Ovreas L."/>
            <person name="Rohde M."/>
            <person name="Galperin M.Y."/>
            <person name="Jogler C."/>
        </authorList>
    </citation>
    <scope>NUCLEOTIDE SEQUENCE [LARGE SCALE GENOMIC DNA]</scope>
    <source>
        <strain evidence="1 2">ElP</strain>
        <plasmid evidence="2">pelp_1</plasmid>
    </source>
</reference>
<keyword evidence="1" id="KW-0614">Plasmid</keyword>
<keyword evidence="2" id="KW-1185">Reference proteome</keyword>
<proteinExistence type="predicted"/>
<evidence type="ECO:0000313" key="2">
    <source>
        <dbReference type="Proteomes" id="UP000317835"/>
    </source>
</evidence>